<dbReference type="AlphaFoldDB" id="A0A3Q7F0P9"/>
<evidence type="ECO:0000313" key="3">
    <source>
        <dbReference type="EnsemblPlants" id="Solyc01g074050.2.1"/>
    </source>
</evidence>
<keyword evidence="4" id="KW-1185">Reference proteome</keyword>
<dbReference type="InParanoid" id="A0A3Q7F0P9"/>
<dbReference type="Gramene" id="Solyc01g074050.2.1">
    <property type="protein sequence ID" value="Solyc01g074050.2.1"/>
    <property type="gene ID" value="Solyc01g074050.2"/>
</dbReference>
<dbReference type="GO" id="GO:0005975">
    <property type="term" value="P:carbohydrate metabolic process"/>
    <property type="evidence" value="ECO:0007669"/>
    <property type="project" value="InterPro"/>
</dbReference>
<reference evidence="3" key="2">
    <citation type="submission" date="2019-01" db="UniProtKB">
        <authorList>
            <consortium name="EnsemblPlants"/>
        </authorList>
    </citation>
    <scope>IDENTIFICATION</scope>
    <source>
        <strain evidence="3">cv. Heinz 1706</strain>
    </source>
</reference>
<dbReference type="STRING" id="4081.A0A3Q7F0P9"/>
<proteinExistence type="inferred from homology"/>
<evidence type="ECO:0000313" key="4">
    <source>
        <dbReference type="Proteomes" id="UP000004994"/>
    </source>
</evidence>
<dbReference type="Pfam" id="PF00232">
    <property type="entry name" value="Glyco_hydro_1"/>
    <property type="match status" value="1"/>
</dbReference>
<dbReference type="Gene3D" id="3.20.20.80">
    <property type="entry name" value="Glycosidases"/>
    <property type="match status" value="1"/>
</dbReference>
<comment type="similarity">
    <text evidence="1 2">Belongs to the glycosyl hydrolase 1 family.</text>
</comment>
<accession>A0A3Q7F0P9</accession>
<dbReference type="PANTHER" id="PTHR10353">
    <property type="entry name" value="GLYCOSYL HYDROLASE"/>
    <property type="match status" value="1"/>
</dbReference>
<evidence type="ECO:0000256" key="2">
    <source>
        <dbReference type="RuleBase" id="RU003690"/>
    </source>
</evidence>
<dbReference type="PANTHER" id="PTHR10353:SF333">
    <property type="entry name" value="BETA-GLUCOSIDASE 12-LIKE ISOFORM X1"/>
    <property type="match status" value="1"/>
</dbReference>
<protein>
    <recommendedName>
        <fullName evidence="5">Beta-glucosidase</fullName>
    </recommendedName>
</protein>
<dbReference type="EnsemblPlants" id="Solyc01g074050.2.1">
    <property type="protein sequence ID" value="Solyc01g074050.2.1"/>
    <property type="gene ID" value="Solyc01g074050.2"/>
</dbReference>
<dbReference type="Proteomes" id="UP000004994">
    <property type="component" value="Chromosome 1"/>
</dbReference>
<organism evidence="3">
    <name type="scientific">Solanum lycopersicum</name>
    <name type="common">Tomato</name>
    <name type="synonym">Lycopersicon esculentum</name>
    <dbReference type="NCBI Taxonomy" id="4081"/>
    <lineage>
        <taxon>Eukaryota</taxon>
        <taxon>Viridiplantae</taxon>
        <taxon>Streptophyta</taxon>
        <taxon>Embryophyta</taxon>
        <taxon>Tracheophyta</taxon>
        <taxon>Spermatophyta</taxon>
        <taxon>Magnoliopsida</taxon>
        <taxon>eudicotyledons</taxon>
        <taxon>Gunneridae</taxon>
        <taxon>Pentapetalae</taxon>
        <taxon>asterids</taxon>
        <taxon>lamiids</taxon>
        <taxon>Solanales</taxon>
        <taxon>Solanaceae</taxon>
        <taxon>Solanoideae</taxon>
        <taxon>Solaneae</taxon>
        <taxon>Solanum</taxon>
        <taxon>Solanum subgen. Lycopersicon</taxon>
    </lineage>
</organism>
<dbReference type="GO" id="GO:0004553">
    <property type="term" value="F:hydrolase activity, hydrolyzing O-glycosyl compounds"/>
    <property type="evidence" value="ECO:0007669"/>
    <property type="project" value="InterPro"/>
</dbReference>
<evidence type="ECO:0008006" key="5">
    <source>
        <dbReference type="Google" id="ProtNLM"/>
    </source>
</evidence>
<dbReference type="SUPFAM" id="SSF51445">
    <property type="entry name" value="(Trans)glycosidases"/>
    <property type="match status" value="1"/>
</dbReference>
<name>A0A3Q7F0P9_SOLLC</name>
<evidence type="ECO:0000256" key="1">
    <source>
        <dbReference type="ARBA" id="ARBA00010838"/>
    </source>
</evidence>
<dbReference type="InterPro" id="IPR017853">
    <property type="entry name" value="GH"/>
</dbReference>
<dbReference type="InterPro" id="IPR001360">
    <property type="entry name" value="Glyco_hydro_1"/>
</dbReference>
<reference evidence="3" key="1">
    <citation type="journal article" date="2012" name="Nature">
        <title>The tomato genome sequence provides insights into fleshy fruit evolution.</title>
        <authorList>
            <consortium name="Tomato Genome Consortium"/>
        </authorList>
    </citation>
    <scope>NUCLEOTIDE SEQUENCE [LARGE SCALE GENOMIC DNA]</scope>
    <source>
        <strain evidence="3">cv. Heinz 1706</strain>
    </source>
</reference>
<dbReference type="PaxDb" id="4081-Solyc01g074050.1.1"/>
<dbReference type="OMA" id="INEPFTF"/>
<sequence length="94" mass="10644">LCFKEFGDRIKDWITINEPYSYALFGYVAGSYAPGRCNMCGIGNAATEPYMVGHHMLLAHAKAVNLYRDKYKIGISLISYWFVPNSIKKEDVNS</sequence>